<dbReference type="SUPFAM" id="SSF49899">
    <property type="entry name" value="Concanavalin A-like lectins/glucanases"/>
    <property type="match status" value="1"/>
</dbReference>
<dbReference type="Pfam" id="PF00722">
    <property type="entry name" value="Glyco_hydro_16"/>
    <property type="match status" value="1"/>
</dbReference>
<dbReference type="InterPro" id="IPR050546">
    <property type="entry name" value="Glycosyl_Hydrlase_16"/>
</dbReference>
<dbReference type="Proteomes" id="UP000520814">
    <property type="component" value="Unassembled WGS sequence"/>
</dbReference>
<dbReference type="PROSITE" id="PS51762">
    <property type="entry name" value="GH16_2"/>
    <property type="match status" value="1"/>
</dbReference>
<comment type="caution">
    <text evidence="3">The sequence shown here is derived from an EMBL/GenBank/DDBJ whole genome shotgun (WGS) entry which is preliminary data.</text>
</comment>
<evidence type="ECO:0000313" key="4">
    <source>
        <dbReference type="Proteomes" id="UP000520814"/>
    </source>
</evidence>
<dbReference type="RefSeq" id="WP_184203562.1">
    <property type="nucleotide sequence ID" value="NZ_JACHGW010000007.1"/>
</dbReference>
<dbReference type="CDD" id="cd08023">
    <property type="entry name" value="GH16_laminarinase_like"/>
    <property type="match status" value="1"/>
</dbReference>
<dbReference type="InterPro" id="IPR013320">
    <property type="entry name" value="ConA-like_dom_sf"/>
</dbReference>
<evidence type="ECO:0000313" key="3">
    <source>
        <dbReference type="EMBL" id="MBB6053470.1"/>
    </source>
</evidence>
<dbReference type="PANTHER" id="PTHR10963:SF55">
    <property type="entry name" value="GLYCOSIDE HYDROLASE FAMILY 16 PROTEIN"/>
    <property type="match status" value="1"/>
</dbReference>
<keyword evidence="4" id="KW-1185">Reference proteome</keyword>
<reference evidence="3 4" key="1">
    <citation type="submission" date="2020-08" db="EMBL/GenBank/DDBJ databases">
        <title>Genomic Encyclopedia of Type Strains, Phase IV (KMG-IV): sequencing the most valuable type-strain genomes for metagenomic binning, comparative biology and taxonomic classification.</title>
        <authorList>
            <person name="Goeker M."/>
        </authorList>
    </citation>
    <scope>NUCLEOTIDE SEQUENCE [LARGE SCALE GENOMIC DNA]</scope>
    <source>
        <strain evidence="3 4">DSM 23562</strain>
    </source>
</reference>
<dbReference type="EMBL" id="JACHGW010000007">
    <property type="protein sequence ID" value="MBB6053470.1"/>
    <property type="molecule type" value="Genomic_DNA"/>
</dbReference>
<comment type="similarity">
    <text evidence="1">Belongs to the glycosyl hydrolase 16 family.</text>
</comment>
<dbReference type="PANTHER" id="PTHR10963">
    <property type="entry name" value="GLYCOSYL HYDROLASE-RELATED"/>
    <property type="match status" value="1"/>
</dbReference>
<dbReference type="InterPro" id="IPR000757">
    <property type="entry name" value="Beta-glucanase-like"/>
</dbReference>
<dbReference type="GO" id="GO:0005975">
    <property type="term" value="P:carbohydrate metabolic process"/>
    <property type="evidence" value="ECO:0007669"/>
    <property type="project" value="InterPro"/>
</dbReference>
<protein>
    <submittedName>
        <fullName evidence="3">Beta-glucanase (GH16 family)</fullName>
    </submittedName>
</protein>
<feature type="domain" description="GH16" evidence="2">
    <location>
        <begin position="1"/>
        <end position="249"/>
    </location>
</feature>
<dbReference type="Gene3D" id="2.60.120.200">
    <property type="match status" value="1"/>
</dbReference>
<accession>A0A7W9SW56</accession>
<organism evidence="3 4">
    <name type="scientific">Armatimonas rosea</name>
    <dbReference type="NCBI Taxonomy" id="685828"/>
    <lineage>
        <taxon>Bacteria</taxon>
        <taxon>Bacillati</taxon>
        <taxon>Armatimonadota</taxon>
        <taxon>Armatimonadia</taxon>
        <taxon>Armatimonadales</taxon>
        <taxon>Armatimonadaceae</taxon>
        <taxon>Armatimonas</taxon>
    </lineage>
</organism>
<sequence>MYKLVWADEFDKPGPPDPKNWKLEHGFVRNEEHQFYQEQNAWCENGHLIIEGRREKVKNPAFKPGSKNWRENREFAEYTAASLTSSGLQSFQYGRFEMKARIDTQLGLWPAFWTLGNDGEWPSNGEVDIMEFYRGQLLANVAWGTKQRWNAKWASTKTPLPSLGKDWAKKFHVWRLDWDETALEIFVDGRSLNRVELSKATNPDGKCPFKQPHYLLLNLAIGGQNGGDPAHSSFPTRYEIDYVRVYQKS</sequence>
<dbReference type="GO" id="GO:0004553">
    <property type="term" value="F:hydrolase activity, hydrolyzing O-glycosyl compounds"/>
    <property type="evidence" value="ECO:0007669"/>
    <property type="project" value="InterPro"/>
</dbReference>
<dbReference type="AlphaFoldDB" id="A0A7W9SW56"/>
<evidence type="ECO:0000256" key="1">
    <source>
        <dbReference type="ARBA" id="ARBA00006865"/>
    </source>
</evidence>
<evidence type="ECO:0000259" key="2">
    <source>
        <dbReference type="PROSITE" id="PS51762"/>
    </source>
</evidence>
<gene>
    <name evidence="3" type="ORF">HNQ39_005305</name>
</gene>
<proteinExistence type="inferred from homology"/>
<name>A0A7W9SW56_ARMRO</name>